<dbReference type="CDD" id="cd07247">
    <property type="entry name" value="SgaA_N_like"/>
    <property type="match status" value="1"/>
</dbReference>
<dbReference type="InterPro" id="IPR037523">
    <property type="entry name" value="VOC_core"/>
</dbReference>
<comment type="caution">
    <text evidence="2">The sequence shown here is derived from an EMBL/GenBank/DDBJ whole genome shotgun (WGS) entry which is preliminary data.</text>
</comment>
<dbReference type="Pfam" id="PF00903">
    <property type="entry name" value="Glyoxalase"/>
    <property type="match status" value="2"/>
</dbReference>
<dbReference type="Proteomes" id="UP001251870">
    <property type="component" value="Unassembled WGS sequence"/>
</dbReference>
<sequence length="267" mass="29058">MPEISRHGAPIWVDLTVQDLPASQRFYSEVFGWEFHDAGPDFGHYQRITKDGHQVGGMMRAMTQDGQPLEAPSVWTVYLESQSIEETVHTAREAGAQVMVPAMAVGEMGTMAVLIDPAGAVVGVWQRGTFSGVDLPLSPGTPVWFESMSVNIDAALPFYREVFGWEPEFMAEDGTVVVEPHDGVRYPYVTANIDGETVAGLCDAREWFDHSQWRWYIGVEDADATAAAILARGGSVLDGPMDSPFGRVATVADPEGASFQINQPPAP</sequence>
<evidence type="ECO:0000313" key="3">
    <source>
        <dbReference type="Proteomes" id="UP001251870"/>
    </source>
</evidence>
<evidence type="ECO:0000259" key="1">
    <source>
        <dbReference type="PROSITE" id="PS51819"/>
    </source>
</evidence>
<dbReference type="PANTHER" id="PTHR33993:SF10">
    <property type="entry name" value="CONSERVED PROTEIN"/>
    <property type="match status" value="1"/>
</dbReference>
<feature type="domain" description="VOC" evidence="1">
    <location>
        <begin position="9"/>
        <end position="127"/>
    </location>
</feature>
<evidence type="ECO:0000313" key="2">
    <source>
        <dbReference type="EMBL" id="MDR8018965.1"/>
    </source>
</evidence>
<keyword evidence="3" id="KW-1185">Reference proteome</keyword>
<organism evidence="2 3">
    <name type="scientific">Nesterenkonia aerolata</name>
    <dbReference type="NCBI Taxonomy" id="3074079"/>
    <lineage>
        <taxon>Bacteria</taxon>
        <taxon>Bacillati</taxon>
        <taxon>Actinomycetota</taxon>
        <taxon>Actinomycetes</taxon>
        <taxon>Micrococcales</taxon>
        <taxon>Micrococcaceae</taxon>
        <taxon>Nesterenkonia</taxon>
    </lineage>
</organism>
<proteinExistence type="predicted"/>
<reference evidence="2 3" key="1">
    <citation type="submission" date="2023-09" db="EMBL/GenBank/DDBJ databases">
        <title>Description of three actinobacteria isolated from air of manufacturing shop in a pharmaceutical factory.</title>
        <authorList>
            <person name="Zhang D.-F."/>
        </authorList>
    </citation>
    <scope>NUCLEOTIDE SEQUENCE [LARGE SCALE GENOMIC DNA]</scope>
    <source>
        <strain evidence="2 3">LY-0111</strain>
    </source>
</reference>
<gene>
    <name evidence="2" type="ORF">RIL96_05235</name>
</gene>
<dbReference type="InterPro" id="IPR052164">
    <property type="entry name" value="Anthracycline_SecMetBiosynth"/>
</dbReference>
<dbReference type="PROSITE" id="PS51819">
    <property type="entry name" value="VOC"/>
    <property type="match status" value="2"/>
</dbReference>
<protein>
    <submittedName>
        <fullName evidence="2">VOC family protein</fullName>
    </submittedName>
</protein>
<dbReference type="PANTHER" id="PTHR33993">
    <property type="entry name" value="GLYOXALASE-RELATED"/>
    <property type="match status" value="1"/>
</dbReference>
<dbReference type="SUPFAM" id="SSF54593">
    <property type="entry name" value="Glyoxalase/Bleomycin resistance protein/Dihydroxybiphenyl dioxygenase"/>
    <property type="match status" value="2"/>
</dbReference>
<feature type="domain" description="VOC" evidence="1">
    <location>
        <begin position="141"/>
        <end position="264"/>
    </location>
</feature>
<dbReference type="Gene3D" id="3.10.180.10">
    <property type="entry name" value="2,3-Dihydroxybiphenyl 1,2-Dioxygenase, domain 1"/>
    <property type="match status" value="2"/>
</dbReference>
<dbReference type="InterPro" id="IPR029068">
    <property type="entry name" value="Glyas_Bleomycin-R_OHBP_Dase"/>
</dbReference>
<name>A0ABU2DR32_9MICC</name>
<dbReference type="InterPro" id="IPR004360">
    <property type="entry name" value="Glyas_Fos-R_dOase_dom"/>
</dbReference>
<accession>A0ABU2DR32</accession>
<dbReference type="EMBL" id="JAVKGR010000004">
    <property type="protein sequence ID" value="MDR8018965.1"/>
    <property type="molecule type" value="Genomic_DNA"/>
</dbReference>
<dbReference type="RefSeq" id="WP_310547963.1">
    <property type="nucleotide sequence ID" value="NZ_JAVKGR010000004.1"/>
</dbReference>